<dbReference type="Proteomes" id="UP001239111">
    <property type="component" value="Chromosome 2"/>
</dbReference>
<sequence length="170" mass="19380">MRSIPSLPAGEEKKTNRVHVSVKLLILPQISSKQTKVKTHVQPVNHWMLKENAAYLSNYEVLDILKNIKSKKKSKGQNQLATITYQTIRYLEDTPCKKQSPEKIKSFLAAVEPFKLTKCEKLTLLNQCPKTALEIQLIIEDSEDRLSEEEVEALLQVITEHLDVAEQTAE</sequence>
<keyword evidence="2" id="KW-1185">Reference proteome</keyword>
<proteinExistence type="predicted"/>
<evidence type="ECO:0000313" key="2">
    <source>
        <dbReference type="Proteomes" id="UP001239111"/>
    </source>
</evidence>
<protein>
    <submittedName>
        <fullName evidence="1">Uncharacterized protein</fullName>
    </submittedName>
</protein>
<name>A0ACC2P9F0_9HYME</name>
<gene>
    <name evidence="1" type="ORF">QAD02_015706</name>
</gene>
<accession>A0ACC2P9F0</accession>
<evidence type="ECO:0000313" key="1">
    <source>
        <dbReference type="EMBL" id="KAJ8679919.1"/>
    </source>
</evidence>
<dbReference type="EMBL" id="CM056742">
    <property type="protein sequence ID" value="KAJ8679919.1"/>
    <property type="molecule type" value="Genomic_DNA"/>
</dbReference>
<comment type="caution">
    <text evidence="1">The sequence shown here is derived from an EMBL/GenBank/DDBJ whole genome shotgun (WGS) entry which is preliminary data.</text>
</comment>
<reference evidence="1" key="1">
    <citation type="submission" date="2023-04" db="EMBL/GenBank/DDBJ databases">
        <title>A chromosome-level genome assembly of the parasitoid wasp Eretmocerus hayati.</title>
        <authorList>
            <person name="Zhong Y."/>
            <person name="Liu S."/>
            <person name="Liu Y."/>
        </authorList>
    </citation>
    <scope>NUCLEOTIDE SEQUENCE</scope>
    <source>
        <strain evidence="1">ZJU_SS_LIU_2023</strain>
    </source>
</reference>
<organism evidence="1 2">
    <name type="scientific">Eretmocerus hayati</name>
    <dbReference type="NCBI Taxonomy" id="131215"/>
    <lineage>
        <taxon>Eukaryota</taxon>
        <taxon>Metazoa</taxon>
        <taxon>Ecdysozoa</taxon>
        <taxon>Arthropoda</taxon>
        <taxon>Hexapoda</taxon>
        <taxon>Insecta</taxon>
        <taxon>Pterygota</taxon>
        <taxon>Neoptera</taxon>
        <taxon>Endopterygota</taxon>
        <taxon>Hymenoptera</taxon>
        <taxon>Apocrita</taxon>
        <taxon>Proctotrupomorpha</taxon>
        <taxon>Chalcidoidea</taxon>
        <taxon>Aphelinidae</taxon>
        <taxon>Aphelininae</taxon>
        <taxon>Eretmocerus</taxon>
    </lineage>
</organism>